<dbReference type="GO" id="GO:0005737">
    <property type="term" value="C:cytoplasm"/>
    <property type="evidence" value="ECO:0007669"/>
    <property type="project" value="UniProtKB-SubCell"/>
</dbReference>
<comment type="similarity">
    <text evidence="10">Belongs to the adenylate kinase family. AK6 subfamily.</text>
</comment>
<feature type="binding site" evidence="10">
    <location>
        <position position="19"/>
    </location>
    <ligand>
        <name>ATP</name>
        <dbReference type="ChEBI" id="CHEBI:30616"/>
    </ligand>
</feature>
<dbReference type="Gene3D" id="3.40.50.300">
    <property type="entry name" value="P-loop containing nucleotide triphosphate hydrolases"/>
    <property type="match status" value="1"/>
</dbReference>
<dbReference type="FunFam" id="3.40.50.300:FF:000372">
    <property type="entry name" value="Adenylate kinase isoenzyme 6 homolog"/>
    <property type="match status" value="1"/>
</dbReference>
<comment type="subunit">
    <text evidence="10">Monomer and homodimer. Interacts with small ribosomal subunit protein uS11. Not a structural component of 43S pre-ribosomes, but transiently interacts with them by binding to uS11.</text>
</comment>
<feature type="region of interest" description="NMPbind" evidence="10">
    <location>
        <begin position="39"/>
        <end position="62"/>
    </location>
</feature>
<dbReference type="PANTHER" id="PTHR12595:SF0">
    <property type="entry name" value="ADENYLATE KINASE ISOENZYME 6"/>
    <property type="match status" value="1"/>
</dbReference>
<name>A0A914DNL4_9BILA</name>
<evidence type="ECO:0000256" key="3">
    <source>
        <dbReference type="ARBA" id="ARBA00022517"/>
    </source>
</evidence>
<protein>
    <recommendedName>
        <fullName evidence="10">Adenylate kinase isoenzyme 6 homolog</fullName>
        <shortName evidence="10">AK6</shortName>
        <ecNumber evidence="10">2.7.4.3</ecNumber>
    </recommendedName>
    <alternativeName>
        <fullName evidence="10">Dual activity adenylate kinase/ATPase</fullName>
        <shortName evidence="10">AK/ATPase</shortName>
    </alternativeName>
</protein>
<dbReference type="PANTHER" id="PTHR12595">
    <property type="entry name" value="POS9-ACTIVATING FACTOR FAP7-RELATED"/>
    <property type="match status" value="1"/>
</dbReference>
<proteinExistence type="inferred from homology"/>
<keyword evidence="9 10" id="KW-0539">Nucleus</keyword>
<evidence type="ECO:0000256" key="5">
    <source>
        <dbReference type="ARBA" id="ARBA00022679"/>
    </source>
</evidence>
<dbReference type="InterPro" id="IPR027417">
    <property type="entry name" value="P-loop_NTPase"/>
</dbReference>
<feature type="region of interest" description="LID" evidence="10">
    <location>
        <begin position="116"/>
        <end position="126"/>
    </location>
</feature>
<feature type="binding site" evidence="10">
    <location>
        <position position="117"/>
    </location>
    <ligand>
        <name>ATP</name>
        <dbReference type="ChEBI" id="CHEBI:30616"/>
    </ligand>
</feature>
<dbReference type="GO" id="GO:0006364">
    <property type="term" value="P:rRNA processing"/>
    <property type="evidence" value="ECO:0007669"/>
    <property type="project" value="UniProtKB-KW"/>
</dbReference>
<keyword evidence="2 10" id="KW-0963">Cytoplasm</keyword>
<dbReference type="GO" id="GO:0004017">
    <property type="term" value="F:AMP kinase activity"/>
    <property type="evidence" value="ECO:0007669"/>
    <property type="project" value="UniProtKB-UniRule"/>
</dbReference>
<comment type="function">
    <text evidence="10">Broad-specificity nucleoside monophosphate (NMP) kinase that catalyzes the reversible transfer of the terminal phosphate group between nucleoside triphosphates and monophosphates. Has also ATPase activity. Involved in the late cytoplasmic maturation steps of the 40S ribosomal particles, specifically 18S rRNA maturation. While NMP activity is not required for ribosome maturation, ATPase activity is. Associates transiently with small ribosomal subunit protein uS11. ATP hydrolysis breaks the interaction with uS11. May temporarily remove uS11 from the ribosome to enable a conformational change of the ribosomal RNA that is needed for the final maturation step of the small ribosomal subunit. Its NMP activity may have a role in nuclear energy homeostasis.</text>
</comment>
<dbReference type="GO" id="GO:0042274">
    <property type="term" value="P:ribosomal small subunit biogenesis"/>
    <property type="evidence" value="ECO:0007669"/>
    <property type="project" value="UniProtKB-UniRule"/>
</dbReference>
<feature type="binding site" evidence="10">
    <location>
        <position position="23"/>
    </location>
    <ligand>
        <name>ATP</name>
        <dbReference type="ChEBI" id="CHEBI:30616"/>
    </ligand>
</feature>
<keyword evidence="3 10" id="KW-0690">Ribosome biogenesis</keyword>
<comment type="catalytic activity">
    <reaction evidence="10">
        <text>ATP + H2O = ADP + phosphate + H(+)</text>
        <dbReference type="Rhea" id="RHEA:13065"/>
        <dbReference type="ChEBI" id="CHEBI:15377"/>
        <dbReference type="ChEBI" id="CHEBI:15378"/>
        <dbReference type="ChEBI" id="CHEBI:30616"/>
        <dbReference type="ChEBI" id="CHEBI:43474"/>
        <dbReference type="ChEBI" id="CHEBI:456216"/>
    </reaction>
</comment>
<keyword evidence="8 10" id="KW-0067">ATP-binding</keyword>
<feature type="binding site" evidence="10">
    <location>
        <position position="21"/>
    </location>
    <ligand>
        <name>ATP</name>
        <dbReference type="ChEBI" id="CHEBI:30616"/>
    </ligand>
</feature>
<feature type="binding site" evidence="10">
    <location>
        <position position="22"/>
    </location>
    <ligand>
        <name>ATP</name>
        <dbReference type="ChEBI" id="CHEBI:30616"/>
    </ligand>
</feature>
<dbReference type="GO" id="GO:0016887">
    <property type="term" value="F:ATP hydrolysis activity"/>
    <property type="evidence" value="ECO:0007669"/>
    <property type="project" value="UniProtKB-UniRule"/>
</dbReference>
<dbReference type="HAMAP" id="MF_00039">
    <property type="entry name" value="Adenylate_kinase_AK6"/>
    <property type="match status" value="1"/>
</dbReference>
<comment type="subcellular location">
    <subcellularLocation>
        <location evidence="10">Cytoplasm</location>
    </subcellularLocation>
    <subcellularLocation>
        <location evidence="10">Nucleus</location>
    </subcellularLocation>
</comment>
<keyword evidence="4 10" id="KW-0698">rRNA processing</keyword>
<dbReference type="AlphaFoldDB" id="A0A914DNL4"/>
<evidence type="ECO:0000256" key="7">
    <source>
        <dbReference type="ARBA" id="ARBA00022777"/>
    </source>
</evidence>
<dbReference type="EC" id="2.7.4.3" evidence="10"/>
<organism evidence="11 12">
    <name type="scientific">Acrobeloides nanus</name>
    <dbReference type="NCBI Taxonomy" id="290746"/>
    <lineage>
        <taxon>Eukaryota</taxon>
        <taxon>Metazoa</taxon>
        <taxon>Ecdysozoa</taxon>
        <taxon>Nematoda</taxon>
        <taxon>Chromadorea</taxon>
        <taxon>Rhabditida</taxon>
        <taxon>Tylenchina</taxon>
        <taxon>Cephalobomorpha</taxon>
        <taxon>Cephaloboidea</taxon>
        <taxon>Cephalobidae</taxon>
        <taxon>Acrobeloides</taxon>
    </lineage>
</organism>
<evidence type="ECO:0000256" key="1">
    <source>
        <dbReference type="ARBA" id="ARBA00000582"/>
    </source>
</evidence>
<evidence type="ECO:0000256" key="2">
    <source>
        <dbReference type="ARBA" id="ARBA00022490"/>
    </source>
</evidence>
<keyword evidence="5 10" id="KW-0808">Transferase</keyword>
<dbReference type="InterPro" id="IPR020618">
    <property type="entry name" value="Adenyl_kinase_AK6"/>
</dbReference>
<evidence type="ECO:0000313" key="12">
    <source>
        <dbReference type="WBParaSite" id="ACRNAN_scaffold310.g21296.t1"/>
    </source>
</evidence>
<evidence type="ECO:0000256" key="4">
    <source>
        <dbReference type="ARBA" id="ARBA00022552"/>
    </source>
</evidence>
<evidence type="ECO:0000256" key="9">
    <source>
        <dbReference type="ARBA" id="ARBA00023242"/>
    </source>
</evidence>
<evidence type="ECO:0000256" key="10">
    <source>
        <dbReference type="HAMAP-Rule" id="MF_03173"/>
    </source>
</evidence>
<keyword evidence="7 10" id="KW-0418">Kinase</keyword>
<keyword evidence="6 10" id="KW-0547">Nucleotide-binding</keyword>
<comment type="catalytic activity">
    <reaction evidence="1 10">
        <text>AMP + ATP = 2 ADP</text>
        <dbReference type="Rhea" id="RHEA:12973"/>
        <dbReference type="ChEBI" id="CHEBI:30616"/>
        <dbReference type="ChEBI" id="CHEBI:456215"/>
        <dbReference type="ChEBI" id="CHEBI:456216"/>
        <dbReference type="EC" id="2.7.4.3"/>
    </reaction>
</comment>
<dbReference type="WBParaSite" id="ACRNAN_scaffold310.g21296.t1">
    <property type="protein sequence ID" value="ACRNAN_scaffold310.g21296.t1"/>
    <property type="gene ID" value="ACRNAN_scaffold310.g21296"/>
</dbReference>
<feature type="binding site" evidence="10">
    <location>
        <position position="24"/>
    </location>
    <ligand>
        <name>ATP</name>
        <dbReference type="ChEBI" id="CHEBI:30616"/>
    </ligand>
</feature>
<sequence>MATRETRKRPNILITGTPGTGKSTLAPKVASNLNMEFIDIAGEIKKFNLYGEYDADYQCHVLDEDKLLDHLQERMDSDEGGIVIDYHACEFFPERWFDLVIVLRCDNTILFDRLTERNYPEKKVRENVECEIFGTILDEAKESYSQEIVHEFSNENHDQMAENVRKITELALKIKKKK</sequence>
<reference evidence="12" key="1">
    <citation type="submission" date="2022-11" db="UniProtKB">
        <authorList>
            <consortium name="WormBaseParasite"/>
        </authorList>
    </citation>
    <scope>IDENTIFICATION</scope>
</reference>
<evidence type="ECO:0000313" key="11">
    <source>
        <dbReference type="Proteomes" id="UP000887540"/>
    </source>
</evidence>
<comment type="caution">
    <text evidence="10">Lacks conserved residue(s) required for the propagation of feature annotation.</text>
</comment>
<evidence type="ECO:0000256" key="6">
    <source>
        <dbReference type="ARBA" id="ARBA00022741"/>
    </source>
</evidence>
<dbReference type="Proteomes" id="UP000887540">
    <property type="component" value="Unplaced"/>
</dbReference>
<evidence type="ECO:0000256" key="8">
    <source>
        <dbReference type="ARBA" id="ARBA00022840"/>
    </source>
</evidence>
<dbReference type="GO" id="GO:0005524">
    <property type="term" value="F:ATP binding"/>
    <property type="evidence" value="ECO:0007669"/>
    <property type="project" value="UniProtKB-KW"/>
</dbReference>
<keyword evidence="11" id="KW-1185">Reference proteome</keyword>
<dbReference type="GO" id="GO:0005634">
    <property type="term" value="C:nucleus"/>
    <property type="evidence" value="ECO:0007669"/>
    <property type="project" value="UniProtKB-SubCell"/>
</dbReference>
<accession>A0A914DNL4</accession>
<dbReference type="SUPFAM" id="SSF52540">
    <property type="entry name" value="P-loop containing nucleoside triphosphate hydrolases"/>
    <property type="match status" value="1"/>
</dbReference>
<dbReference type="Pfam" id="PF13238">
    <property type="entry name" value="AAA_18"/>
    <property type="match status" value="1"/>
</dbReference>